<dbReference type="Proteomes" id="UP000237631">
    <property type="component" value="Unassembled WGS sequence"/>
</dbReference>
<dbReference type="SUPFAM" id="SSF52317">
    <property type="entry name" value="Class I glutamine amidotransferase-like"/>
    <property type="match status" value="1"/>
</dbReference>
<dbReference type="PANTHER" id="PTHR43130">
    <property type="entry name" value="ARAC-FAMILY TRANSCRIPTIONAL REGULATOR"/>
    <property type="match status" value="1"/>
</dbReference>
<dbReference type="Gene3D" id="3.40.50.880">
    <property type="match status" value="1"/>
</dbReference>
<dbReference type="AlphaFoldDB" id="A0A2S6CDZ1"/>
<evidence type="ECO:0000313" key="1">
    <source>
        <dbReference type="EMBL" id="PPJ57951.1"/>
    </source>
</evidence>
<name>A0A2S6CDZ1_9PEZI</name>
<evidence type="ECO:0000313" key="2">
    <source>
        <dbReference type="Proteomes" id="UP000237631"/>
    </source>
</evidence>
<reference evidence="2" key="1">
    <citation type="journal article" date="2017" name="bioRxiv">
        <title>Conservation of a gene cluster reveals novel cercosporin biosynthetic mechanisms and extends production to the genus Colletotrichum.</title>
        <authorList>
            <person name="de Jonge R."/>
            <person name="Ebert M.K."/>
            <person name="Huitt-Roehl C.R."/>
            <person name="Pal P."/>
            <person name="Suttle J.C."/>
            <person name="Spanner R.E."/>
            <person name="Neubauer J.D."/>
            <person name="Jurick W.M.II."/>
            <person name="Stott K.A."/>
            <person name="Secor G.A."/>
            <person name="Thomma B.P.H.J."/>
            <person name="Van de Peer Y."/>
            <person name="Townsend C.A."/>
            <person name="Bolton M.D."/>
        </authorList>
    </citation>
    <scope>NUCLEOTIDE SEQUENCE [LARGE SCALE GENOMIC DNA]</scope>
    <source>
        <strain evidence="2">CBS538.71</strain>
    </source>
</reference>
<dbReference type="OrthoDB" id="543156at2759"/>
<dbReference type="PANTHER" id="PTHR43130:SF3">
    <property type="entry name" value="HTH-TYPE TRANSCRIPTIONAL REGULATOR RV1931C"/>
    <property type="match status" value="1"/>
</dbReference>
<dbReference type="InterPro" id="IPR029062">
    <property type="entry name" value="Class_I_gatase-like"/>
</dbReference>
<evidence type="ECO:0008006" key="3">
    <source>
        <dbReference type="Google" id="ProtNLM"/>
    </source>
</evidence>
<sequence>MSSPTQLQVLLLAFQDMNILDLTGPCEVFAHAKAKLTIGASSEITTSFEGVSIKRDRSLASLLDPQDTSSDDTSALPPLEQYDVLVIPGSLFERVLAAIEHDADICKVITKWGGLARPPATASSGNWKNRKPLLTICGGASFAGHLGLLCGKPCTTHFLDLEGLGAVCVRAGQKADVVRKRVVDAGETSAGMRVVTSGGVSCGIDATLWLVGQLVGLDEAKNAARMMDYKWELDVDGDVTEGMLV</sequence>
<comment type="caution">
    <text evidence="1">The sequence shown here is derived from an EMBL/GenBank/DDBJ whole genome shotgun (WGS) entry which is preliminary data.</text>
</comment>
<accession>A0A2S6CDZ1</accession>
<gene>
    <name evidence="1" type="ORF">CBER1_11095</name>
</gene>
<proteinExistence type="predicted"/>
<dbReference type="InterPro" id="IPR052158">
    <property type="entry name" value="INH-QAR"/>
</dbReference>
<dbReference type="EMBL" id="PNEN01000483">
    <property type="protein sequence ID" value="PPJ57951.1"/>
    <property type="molecule type" value="Genomic_DNA"/>
</dbReference>
<organism evidence="1 2">
    <name type="scientific">Cercospora berteroae</name>
    <dbReference type="NCBI Taxonomy" id="357750"/>
    <lineage>
        <taxon>Eukaryota</taxon>
        <taxon>Fungi</taxon>
        <taxon>Dikarya</taxon>
        <taxon>Ascomycota</taxon>
        <taxon>Pezizomycotina</taxon>
        <taxon>Dothideomycetes</taxon>
        <taxon>Dothideomycetidae</taxon>
        <taxon>Mycosphaerellales</taxon>
        <taxon>Mycosphaerellaceae</taxon>
        <taxon>Cercospora</taxon>
    </lineage>
</organism>
<dbReference type="STRING" id="357750.A0A2S6CDZ1"/>
<keyword evidence="2" id="KW-1185">Reference proteome</keyword>
<protein>
    <recommendedName>
        <fullName evidence="3">DJ-1/PfpI domain-containing protein</fullName>
    </recommendedName>
</protein>